<feature type="region of interest" description="Disordered" evidence="2">
    <location>
        <begin position="93"/>
        <end position="162"/>
    </location>
</feature>
<dbReference type="RefSeq" id="WP_252955900.1">
    <property type="nucleotide sequence ID" value="NZ_JAFIRR010000185.1"/>
</dbReference>
<dbReference type="Proteomes" id="UP001523392">
    <property type="component" value="Unassembled WGS sequence"/>
</dbReference>
<dbReference type="InterPro" id="IPR001650">
    <property type="entry name" value="Helicase_C-like"/>
</dbReference>
<dbReference type="GO" id="GO:0004386">
    <property type="term" value="F:helicase activity"/>
    <property type="evidence" value="ECO:0007669"/>
    <property type="project" value="UniProtKB-KW"/>
</dbReference>
<dbReference type="PANTHER" id="PTHR45766:SF6">
    <property type="entry name" value="SWI_SNF-RELATED MATRIX-ASSOCIATED ACTIN-DEPENDENT REGULATOR OF CHROMATIN SUBFAMILY A-LIKE PROTEIN 1"/>
    <property type="match status" value="1"/>
</dbReference>
<dbReference type="Pfam" id="PF00271">
    <property type="entry name" value="Helicase_C"/>
    <property type="match status" value="1"/>
</dbReference>
<keyword evidence="4" id="KW-0347">Helicase</keyword>
<evidence type="ECO:0000256" key="1">
    <source>
        <dbReference type="ARBA" id="ARBA00022801"/>
    </source>
</evidence>
<reference evidence="4 5" key="1">
    <citation type="submission" date="2021-12" db="EMBL/GenBank/DDBJ databases">
        <title>Siccirubricoccus leaddurans sp. nov., a high concentration Zn2+ tolerance bacterium.</title>
        <authorList>
            <person name="Cao Y."/>
        </authorList>
    </citation>
    <scope>NUCLEOTIDE SEQUENCE [LARGE SCALE GENOMIC DNA]</scope>
    <source>
        <strain evidence="4 5">KC 17139</strain>
    </source>
</reference>
<proteinExistence type="predicted"/>
<feature type="compositionally biased region" description="Low complexity" evidence="2">
    <location>
        <begin position="102"/>
        <end position="118"/>
    </location>
</feature>
<dbReference type="EMBL" id="JAFIRR010000185">
    <property type="protein sequence ID" value="MCO6419283.1"/>
    <property type="molecule type" value="Genomic_DNA"/>
</dbReference>
<evidence type="ECO:0000256" key="2">
    <source>
        <dbReference type="SAM" id="MobiDB-lite"/>
    </source>
</evidence>
<protein>
    <submittedName>
        <fullName evidence="4">SWF/SNF helicase family protein</fullName>
    </submittedName>
</protein>
<evidence type="ECO:0000313" key="4">
    <source>
        <dbReference type="EMBL" id="MCO6419283.1"/>
    </source>
</evidence>
<dbReference type="PANTHER" id="PTHR45766">
    <property type="entry name" value="DNA ANNEALING HELICASE AND ENDONUCLEASE ZRANB3 FAMILY MEMBER"/>
    <property type="match status" value="1"/>
</dbReference>
<keyword evidence="4" id="KW-0067">ATP-binding</keyword>
<feature type="compositionally biased region" description="Polar residues" evidence="2">
    <location>
        <begin position="153"/>
        <end position="162"/>
    </location>
</feature>
<dbReference type="InterPro" id="IPR027417">
    <property type="entry name" value="P-loop_NTPase"/>
</dbReference>
<name>A0ABT1DBH8_9PROT</name>
<evidence type="ECO:0000259" key="3">
    <source>
        <dbReference type="Pfam" id="PF00271"/>
    </source>
</evidence>
<comment type="caution">
    <text evidence="4">The sequence shown here is derived from an EMBL/GenBank/DDBJ whole genome shotgun (WGS) entry which is preliminary data.</text>
</comment>
<keyword evidence="1" id="KW-0378">Hydrolase</keyword>
<accession>A0ABT1DBH8</accession>
<dbReference type="CDD" id="cd18793">
    <property type="entry name" value="SF2_C_SNF"/>
    <property type="match status" value="1"/>
</dbReference>
<evidence type="ECO:0000313" key="5">
    <source>
        <dbReference type="Proteomes" id="UP001523392"/>
    </source>
</evidence>
<dbReference type="SUPFAM" id="SSF52540">
    <property type="entry name" value="P-loop containing nucleoside triphosphate hydrolases"/>
    <property type="match status" value="1"/>
</dbReference>
<sequence>MLEHLLEVLRQVEDAVLVFAHHADVIALLAAGLRTAGYDPAIITGATDEADRGAAQADIQEDRKKVFIGSMRACGVAITLTRASTVLFAEQDGRPASCSNPRTARTASASATRSSCSTWSPTAPLILSWRRRWRRRASSSTPPSTTRPRKTNTGRQYSTTGA</sequence>
<dbReference type="Gene3D" id="3.40.50.300">
    <property type="entry name" value="P-loop containing nucleotide triphosphate hydrolases"/>
    <property type="match status" value="1"/>
</dbReference>
<keyword evidence="4" id="KW-0547">Nucleotide-binding</keyword>
<feature type="domain" description="Helicase C-terminal" evidence="3">
    <location>
        <begin position="3"/>
        <end position="96"/>
    </location>
</feature>
<gene>
    <name evidence="4" type="ORF">JYK14_24435</name>
</gene>
<organism evidence="4 5">
    <name type="scientific">Siccirubricoccus soli</name>
    <dbReference type="NCBI Taxonomy" id="2899147"/>
    <lineage>
        <taxon>Bacteria</taxon>
        <taxon>Pseudomonadati</taxon>
        <taxon>Pseudomonadota</taxon>
        <taxon>Alphaproteobacteria</taxon>
        <taxon>Acetobacterales</taxon>
        <taxon>Roseomonadaceae</taxon>
        <taxon>Siccirubricoccus</taxon>
    </lineage>
</organism>
<keyword evidence="5" id="KW-1185">Reference proteome</keyword>
<dbReference type="InterPro" id="IPR049730">
    <property type="entry name" value="SNF2/RAD54-like_C"/>
</dbReference>